<evidence type="ECO:0000313" key="2">
    <source>
        <dbReference type="Proteomes" id="UP000789525"/>
    </source>
</evidence>
<reference evidence="1" key="1">
    <citation type="submission" date="2021-06" db="EMBL/GenBank/DDBJ databases">
        <authorList>
            <person name="Kallberg Y."/>
            <person name="Tangrot J."/>
            <person name="Rosling A."/>
        </authorList>
    </citation>
    <scope>NUCLEOTIDE SEQUENCE</scope>
    <source>
        <strain evidence="1">CL356</strain>
    </source>
</reference>
<protein>
    <submittedName>
        <fullName evidence="1">14837_t:CDS:1</fullName>
    </submittedName>
</protein>
<proteinExistence type="predicted"/>
<feature type="non-terminal residue" evidence="1">
    <location>
        <position position="231"/>
    </location>
</feature>
<comment type="caution">
    <text evidence="1">The sequence shown here is derived from an EMBL/GenBank/DDBJ whole genome shotgun (WGS) entry which is preliminary data.</text>
</comment>
<accession>A0ACA9LQ48</accession>
<organism evidence="1 2">
    <name type="scientific">Acaulospora colombiana</name>
    <dbReference type="NCBI Taxonomy" id="27376"/>
    <lineage>
        <taxon>Eukaryota</taxon>
        <taxon>Fungi</taxon>
        <taxon>Fungi incertae sedis</taxon>
        <taxon>Mucoromycota</taxon>
        <taxon>Glomeromycotina</taxon>
        <taxon>Glomeromycetes</taxon>
        <taxon>Diversisporales</taxon>
        <taxon>Acaulosporaceae</taxon>
        <taxon>Acaulospora</taxon>
    </lineage>
</organism>
<evidence type="ECO:0000313" key="1">
    <source>
        <dbReference type="EMBL" id="CAG8538072.1"/>
    </source>
</evidence>
<dbReference type="EMBL" id="CAJVPT010007149">
    <property type="protein sequence ID" value="CAG8538072.1"/>
    <property type="molecule type" value="Genomic_DNA"/>
</dbReference>
<name>A0ACA9LQ48_9GLOM</name>
<keyword evidence="2" id="KW-1185">Reference proteome</keyword>
<gene>
    <name evidence="1" type="ORF">ACOLOM_LOCUS4357</name>
</gene>
<dbReference type="Proteomes" id="UP000789525">
    <property type="component" value="Unassembled WGS sequence"/>
</dbReference>
<sequence>MDKLDLFGESPAKDLISDFSSPNPPPQKSSSSFKLTLPPGLLLGILKYLPITSLSNFARACRRFKVLVYDDELWEHHLKTLGVHKGYDINENIPLDTFFVSSRLSKEKNEANDDAMTADVESLASTPSPVTPRGNLLDFSITKARSQRTLSLIPGLPLDPFSQKSRAASTGISRAIFKKIYTELLPYYIDFRNRRNDSRLFKEYTDPTEQVKMLSRLMTFSKLNISLDSDQ</sequence>